<protein>
    <submittedName>
        <fullName evidence="6">Anaerobic selenocysteine-containing dehydrogenase</fullName>
    </submittedName>
</protein>
<dbReference type="GO" id="GO:0016491">
    <property type="term" value="F:oxidoreductase activity"/>
    <property type="evidence" value="ECO:0007669"/>
    <property type="project" value="InterPro"/>
</dbReference>
<dbReference type="Pfam" id="PF01568">
    <property type="entry name" value="Molydop_binding"/>
    <property type="match status" value="1"/>
</dbReference>
<organism evidence="6 7">
    <name type="scientific">Bradyrhizobium erythrophlei</name>
    <dbReference type="NCBI Taxonomy" id="1437360"/>
    <lineage>
        <taxon>Bacteria</taxon>
        <taxon>Pseudomonadati</taxon>
        <taxon>Pseudomonadota</taxon>
        <taxon>Alphaproteobacteria</taxon>
        <taxon>Hyphomicrobiales</taxon>
        <taxon>Nitrobacteraceae</taxon>
        <taxon>Bradyrhizobium</taxon>
    </lineage>
</organism>
<dbReference type="Gene3D" id="2.40.40.20">
    <property type="match status" value="1"/>
</dbReference>
<evidence type="ECO:0000313" key="6">
    <source>
        <dbReference type="EMBL" id="SHH36054.1"/>
    </source>
</evidence>
<dbReference type="InterPro" id="IPR006657">
    <property type="entry name" value="MoPterin_dinucl-bd_dom"/>
</dbReference>
<dbReference type="GO" id="GO:0043546">
    <property type="term" value="F:molybdopterin cofactor binding"/>
    <property type="evidence" value="ECO:0007669"/>
    <property type="project" value="InterPro"/>
</dbReference>
<sequence>MSTIPDKVLTTCPRDCYDACGILVERRDGKISRVVGDPNHFVSKGSLCGKCAVAYNGGFINSSSRLLHPLRRTGPKGAGQWEQITWDDAIAVIAAKLKPHIAGGRASKVIQAHYTGTVALLAGNFPLRFFNAIGATEVDPDTVCNKAGHAALQLVFGDSLSGFDPRTVKDSNCIMVWGANPATSAPHVDRHWLKSSKATRIVIDPIKHKTAQEADLFLQPRPGSDASLAFAMLHVIRELNLLDRSFIESHAIGWPSVAAQLDACTPEWGEAETGVPAALIRQAAEIYARGPSLLWLGQGLQRQPFGGNVFRACSLLPVATGNMMKPGAGLFYMNGFGFRGVDMGWVTGAEIAPGASPAISHMDLHEALADPRRSSVFFTWNCNPAASSPNQKKLVDALKREDLFHVAIDIFPTDTVDYADIVLPAASFLEFDDLVMSYFDWTVSAQTKASEPFGSSKTNMEMFRQIAEACRLSDRALFEQDGDMLEKLLHQSGIEMGFSELSERGTVFWSSKTGIPFVDGRFSTNSGKIELAGPAFVDAGLPTAPTPHADAPPAPGFWRVLSPASSWLMNSSYGSEERIRRQIGPQTGFINPAMANAAGLVEGEAVILFNETGELPMRVGFDAGVPQATILLHKGRWPKYEMAGANVNILNPGQKTDLAESSSVHGIEVRIRCAMSEAAE</sequence>
<evidence type="ECO:0000313" key="7">
    <source>
        <dbReference type="Proteomes" id="UP000190675"/>
    </source>
</evidence>
<proteinExistence type="inferred from homology"/>
<dbReference type="Pfam" id="PF04879">
    <property type="entry name" value="Molybdop_Fe4S4"/>
    <property type="match status" value="1"/>
</dbReference>
<dbReference type="InterPro" id="IPR006656">
    <property type="entry name" value="Mopterin_OxRdtase"/>
</dbReference>
<evidence type="ECO:0000256" key="3">
    <source>
        <dbReference type="ARBA" id="ARBA00023004"/>
    </source>
</evidence>
<keyword evidence="3" id="KW-0408">Iron</keyword>
<dbReference type="SUPFAM" id="SSF50692">
    <property type="entry name" value="ADC-like"/>
    <property type="match status" value="1"/>
</dbReference>
<dbReference type="Gene3D" id="3.40.228.10">
    <property type="entry name" value="Dimethylsulfoxide Reductase, domain 2"/>
    <property type="match status" value="1"/>
</dbReference>
<dbReference type="Pfam" id="PF00384">
    <property type="entry name" value="Molybdopterin"/>
    <property type="match status" value="1"/>
</dbReference>
<dbReference type="Gene3D" id="3.30.2070.10">
    <property type="entry name" value="Formate dehydrogenase/DMSO reductase"/>
    <property type="match status" value="1"/>
</dbReference>
<name>A0A1M5SBZ9_9BRAD</name>
<dbReference type="OrthoDB" id="9759518at2"/>
<gene>
    <name evidence="6" type="ORF">SAMN05444169_7056</name>
</gene>
<dbReference type="InterPro" id="IPR006963">
    <property type="entry name" value="Mopterin_OxRdtase_4Fe-4S_dom"/>
</dbReference>
<evidence type="ECO:0000256" key="4">
    <source>
        <dbReference type="ARBA" id="ARBA00023014"/>
    </source>
</evidence>
<dbReference type="RefSeq" id="WP_079570136.1">
    <property type="nucleotide sequence ID" value="NZ_LT670818.1"/>
</dbReference>
<dbReference type="PANTHER" id="PTHR43742:SF6">
    <property type="entry name" value="OXIDOREDUCTASE YYAE-RELATED"/>
    <property type="match status" value="1"/>
</dbReference>
<evidence type="ECO:0000256" key="1">
    <source>
        <dbReference type="ARBA" id="ARBA00010312"/>
    </source>
</evidence>
<keyword evidence="4" id="KW-0411">Iron-sulfur</keyword>
<reference evidence="6 7" key="1">
    <citation type="submission" date="2016-11" db="EMBL/GenBank/DDBJ databases">
        <authorList>
            <person name="Jaros S."/>
            <person name="Januszkiewicz K."/>
            <person name="Wedrychowicz H."/>
        </authorList>
    </citation>
    <scope>NUCLEOTIDE SEQUENCE [LARGE SCALE GENOMIC DNA]</scope>
    <source>
        <strain evidence="6 7">GAS242</strain>
    </source>
</reference>
<dbReference type="Gene3D" id="2.20.25.90">
    <property type="entry name" value="ADC-like domains"/>
    <property type="match status" value="1"/>
</dbReference>
<dbReference type="PANTHER" id="PTHR43742">
    <property type="entry name" value="TRIMETHYLAMINE-N-OXIDE REDUCTASE"/>
    <property type="match status" value="1"/>
</dbReference>
<dbReference type="AlphaFoldDB" id="A0A1M5SBZ9"/>
<dbReference type="InterPro" id="IPR050612">
    <property type="entry name" value="Prok_Mopterin_Oxidored"/>
</dbReference>
<dbReference type="Proteomes" id="UP000190675">
    <property type="component" value="Chromosome I"/>
</dbReference>
<dbReference type="EMBL" id="LT670818">
    <property type="protein sequence ID" value="SHH36054.1"/>
    <property type="molecule type" value="Genomic_DNA"/>
</dbReference>
<accession>A0A1M5SBZ9</accession>
<feature type="domain" description="4Fe-4S Mo/W bis-MGD-type" evidence="5">
    <location>
        <begin position="5"/>
        <end position="62"/>
    </location>
</feature>
<dbReference type="InterPro" id="IPR009010">
    <property type="entry name" value="Asp_de-COase-like_dom_sf"/>
</dbReference>
<dbReference type="SUPFAM" id="SSF53706">
    <property type="entry name" value="Formate dehydrogenase/DMSO reductase, domains 1-3"/>
    <property type="match status" value="1"/>
</dbReference>
<dbReference type="GO" id="GO:0051536">
    <property type="term" value="F:iron-sulfur cluster binding"/>
    <property type="evidence" value="ECO:0007669"/>
    <property type="project" value="UniProtKB-KW"/>
</dbReference>
<evidence type="ECO:0000259" key="5">
    <source>
        <dbReference type="PROSITE" id="PS51669"/>
    </source>
</evidence>
<dbReference type="PROSITE" id="PS51669">
    <property type="entry name" value="4FE4S_MOW_BIS_MGD"/>
    <property type="match status" value="1"/>
</dbReference>
<keyword evidence="2" id="KW-0479">Metal-binding</keyword>
<dbReference type="Gene3D" id="3.40.50.740">
    <property type="match status" value="1"/>
</dbReference>
<comment type="similarity">
    <text evidence="1">Belongs to the prokaryotic molybdopterin-containing oxidoreductase family.</text>
</comment>
<dbReference type="GO" id="GO:0046872">
    <property type="term" value="F:metal ion binding"/>
    <property type="evidence" value="ECO:0007669"/>
    <property type="project" value="UniProtKB-KW"/>
</dbReference>
<evidence type="ECO:0000256" key="2">
    <source>
        <dbReference type="ARBA" id="ARBA00022723"/>
    </source>
</evidence>
<dbReference type="SMART" id="SM00926">
    <property type="entry name" value="Molybdop_Fe4S4"/>
    <property type="match status" value="1"/>
</dbReference>